<evidence type="ECO:0000313" key="12">
    <source>
        <dbReference type="Proteomes" id="UP000186132"/>
    </source>
</evidence>
<evidence type="ECO:0000256" key="7">
    <source>
        <dbReference type="ARBA" id="ARBA00022779"/>
    </source>
</evidence>
<evidence type="ECO:0000313" key="11">
    <source>
        <dbReference type="EMBL" id="SHG27348.1"/>
    </source>
</evidence>
<keyword evidence="9 10" id="KW-0472">Membrane</keyword>
<keyword evidence="12" id="KW-1185">Reference proteome</keyword>
<evidence type="ECO:0000256" key="6">
    <source>
        <dbReference type="ARBA" id="ARBA00022692"/>
    </source>
</evidence>
<dbReference type="GO" id="GO:0005886">
    <property type="term" value="C:plasma membrane"/>
    <property type="evidence" value="ECO:0007669"/>
    <property type="project" value="UniProtKB-SubCell"/>
</dbReference>
<keyword evidence="11" id="KW-0282">Flagellum</keyword>
<evidence type="ECO:0000256" key="5">
    <source>
        <dbReference type="ARBA" id="ARBA00022500"/>
    </source>
</evidence>
<keyword evidence="6 10" id="KW-0812">Transmembrane</keyword>
<name>A0A1M5IGA9_9ACTN</name>
<comment type="similarity">
    <text evidence="3 10">Belongs to the FliL family.</text>
</comment>
<dbReference type="Proteomes" id="UP000186132">
    <property type="component" value="Unassembled WGS sequence"/>
</dbReference>
<keyword evidence="8 10" id="KW-1133">Transmembrane helix</keyword>
<evidence type="ECO:0000256" key="8">
    <source>
        <dbReference type="ARBA" id="ARBA00022989"/>
    </source>
</evidence>
<organism evidence="11 12">
    <name type="scientific">Jatrophihabitans endophyticus</name>
    <dbReference type="NCBI Taxonomy" id="1206085"/>
    <lineage>
        <taxon>Bacteria</taxon>
        <taxon>Bacillati</taxon>
        <taxon>Actinomycetota</taxon>
        <taxon>Actinomycetes</taxon>
        <taxon>Jatrophihabitantales</taxon>
        <taxon>Jatrophihabitantaceae</taxon>
        <taxon>Jatrophihabitans</taxon>
    </lineage>
</organism>
<dbReference type="InterPro" id="IPR005503">
    <property type="entry name" value="FliL"/>
</dbReference>
<gene>
    <name evidence="11" type="ORF">SAMN05443575_1884</name>
</gene>
<comment type="function">
    <text evidence="1 10">Controls the rotational direction of flagella during chemotaxis.</text>
</comment>
<dbReference type="STRING" id="1206085.SAMN05443575_1884"/>
<feature type="transmembrane region" description="Helical" evidence="10">
    <location>
        <begin position="27"/>
        <end position="45"/>
    </location>
</feature>
<dbReference type="RefSeq" id="WP_073388954.1">
    <property type="nucleotide sequence ID" value="NZ_FQVU01000002.1"/>
</dbReference>
<evidence type="ECO:0000256" key="4">
    <source>
        <dbReference type="ARBA" id="ARBA00022475"/>
    </source>
</evidence>
<dbReference type="AlphaFoldDB" id="A0A1M5IGA9"/>
<dbReference type="OrthoDB" id="3537056at2"/>
<accession>A0A1M5IGA9</accession>
<dbReference type="GO" id="GO:0071973">
    <property type="term" value="P:bacterial-type flagellum-dependent cell motility"/>
    <property type="evidence" value="ECO:0007669"/>
    <property type="project" value="InterPro"/>
</dbReference>
<dbReference type="GO" id="GO:0009425">
    <property type="term" value="C:bacterial-type flagellum basal body"/>
    <property type="evidence" value="ECO:0007669"/>
    <property type="project" value="InterPro"/>
</dbReference>
<dbReference type="Pfam" id="PF03748">
    <property type="entry name" value="FliL"/>
    <property type="match status" value="1"/>
</dbReference>
<proteinExistence type="inferred from homology"/>
<reference evidence="11 12" key="1">
    <citation type="submission" date="2016-11" db="EMBL/GenBank/DDBJ databases">
        <authorList>
            <person name="Jaros S."/>
            <person name="Januszkiewicz K."/>
            <person name="Wedrychowicz H."/>
        </authorList>
    </citation>
    <scope>NUCLEOTIDE SEQUENCE [LARGE SCALE GENOMIC DNA]</scope>
    <source>
        <strain evidence="11 12">DSM 45627</strain>
    </source>
</reference>
<keyword evidence="7 10" id="KW-0283">Flagellar rotation</keyword>
<keyword evidence="11" id="KW-0966">Cell projection</keyword>
<evidence type="ECO:0000256" key="10">
    <source>
        <dbReference type="RuleBase" id="RU364125"/>
    </source>
</evidence>
<evidence type="ECO:0000256" key="1">
    <source>
        <dbReference type="ARBA" id="ARBA00002254"/>
    </source>
</evidence>
<dbReference type="EMBL" id="FQVU01000002">
    <property type="protein sequence ID" value="SHG27348.1"/>
    <property type="molecule type" value="Genomic_DNA"/>
</dbReference>
<keyword evidence="5 10" id="KW-0145">Chemotaxis</keyword>
<keyword evidence="4 10" id="KW-1003">Cell membrane</keyword>
<sequence length="149" mass="16044">MATATKDKADDAEKKEEKKSFLKSKKAIIGLVALLAVGGGAYKFMAPAKATPVTGGDIVALDATTLNLKGGHYLKLAVAIQVVQGKATADDFKTSEAQELVIDEFSDRTVASLSSSEDRKKLVEDLEKKIKKAYEGEVFDVFLTQFVTQ</sequence>
<dbReference type="GO" id="GO:0006935">
    <property type="term" value="P:chemotaxis"/>
    <property type="evidence" value="ECO:0007669"/>
    <property type="project" value="UniProtKB-KW"/>
</dbReference>
<evidence type="ECO:0000256" key="2">
    <source>
        <dbReference type="ARBA" id="ARBA00004162"/>
    </source>
</evidence>
<evidence type="ECO:0000256" key="3">
    <source>
        <dbReference type="ARBA" id="ARBA00008281"/>
    </source>
</evidence>
<keyword evidence="11" id="KW-0969">Cilium</keyword>
<protein>
    <recommendedName>
        <fullName evidence="10">Flagellar protein FliL</fullName>
    </recommendedName>
</protein>
<comment type="subcellular location">
    <subcellularLocation>
        <location evidence="2">Cell membrane</location>
        <topology evidence="2">Single-pass membrane protein</topology>
    </subcellularLocation>
</comment>
<evidence type="ECO:0000256" key="9">
    <source>
        <dbReference type="ARBA" id="ARBA00023136"/>
    </source>
</evidence>